<evidence type="ECO:0000256" key="1">
    <source>
        <dbReference type="SAM" id="MobiDB-lite"/>
    </source>
</evidence>
<accession>A0AA39Y6I7</accession>
<dbReference type="EMBL" id="JAULSV010000004">
    <property type="protein sequence ID" value="KAK0646863.1"/>
    <property type="molecule type" value="Genomic_DNA"/>
</dbReference>
<sequence length="275" mass="29709">MSGSYIPPQRRPGYTPAGNGTSSRFGSGNAGGSRFGAAAGAGASSRLGFGAGATGRSRAQGVWRSGACSGAAPAVLTDPSDGDHNRFYVGTHRVYSGGTRVPNHSDGRQPVPALTQGSGTVQDPQVVWLYAPDRDKWSIEHASARTAAREAGVKCIVLRCGLHNQTAVREANTLRMVTVQLMNGSIQRRLDTCDWHVTVFLGDGMSNVQLQGHIFLYPAGHHQGYELVTDPADRRFARSRDPKDSLYYEYWMRPGVQIRNVRTGAVSRHIYVAPR</sequence>
<dbReference type="AlphaFoldDB" id="A0AA39Y6I7"/>
<organism evidence="2 3">
    <name type="scientific">Cercophora newfieldiana</name>
    <dbReference type="NCBI Taxonomy" id="92897"/>
    <lineage>
        <taxon>Eukaryota</taxon>
        <taxon>Fungi</taxon>
        <taxon>Dikarya</taxon>
        <taxon>Ascomycota</taxon>
        <taxon>Pezizomycotina</taxon>
        <taxon>Sordariomycetes</taxon>
        <taxon>Sordariomycetidae</taxon>
        <taxon>Sordariales</taxon>
        <taxon>Lasiosphaeriaceae</taxon>
        <taxon>Cercophora</taxon>
    </lineage>
</organism>
<evidence type="ECO:0000313" key="2">
    <source>
        <dbReference type="EMBL" id="KAK0646863.1"/>
    </source>
</evidence>
<gene>
    <name evidence="2" type="ORF">B0T16DRAFT_493763</name>
</gene>
<feature type="region of interest" description="Disordered" evidence="1">
    <location>
        <begin position="1"/>
        <end position="28"/>
    </location>
</feature>
<protein>
    <submittedName>
        <fullName evidence="2">Uncharacterized protein</fullName>
    </submittedName>
</protein>
<name>A0AA39Y6I7_9PEZI</name>
<proteinExistence type="predicted"/>
<comment type="caution">
    <text evidence="2">The sequence shown here is derived from an EMBL/GenBank/DDBJ whole genome shotgun (WGS) entry which is preliminary data.</text>
</comment>
<reference evidence="2" key="1">
    <citation type="submission" date="2023-06" db="EMBL/GenBank/DDBJ databases">
        <title>Genome-scale phylogeny and comparative genomics of the fungal order Sordariales.</title>
        <authorList>
            <consortium name="Lawrence Berkeley National Laboratory"/>
            <person name="Hensen N."/>
            <person name="Bonometti L."/>
            <person name="Westerberg I."/>
            <person name="Brannstrom I.O."/>
            <person name="Guillou S."/>
            <person name="Cros-Aarteil S."/>
            <person name="Calhoun S."/>
            <person name="Haridas S."/>
            <person name="Kuo A."/>
            <person name="Mondo S."/>
            <person name="Pangilinan J."/>
            <person name="Riley R."/>
            <person name="Labutti K."/>
            <person name="Andreopoulos B."/>
            <person name="Lipzen A."/>
            <person name="Chen C."/>
            <person name="Yanf M."/>
            <person name="Daum C."/>
            <person name="Ng V."/>
            <person name="Clum A."/>
            <person name="Steindorff A."/>
            <person name="Ohm R."/>
            <person name="Martin F."/>
            <person name="Silar P."/>
            <person name="Natvig D."/>
            <person name="Lalanne C."/>
            <person name="Gautier V."/>
            <person name="Ament-Velasquez S.L."/>
            <person name="Kruys A."/>
            <person name="Hutchinson M.I."/>
            <person name="Powell A.J."/>
            <person name="Barry K."/>
            <person name="Miller A.N."/>
            <person name="Grigoriev I.V."/>
            <person name="Debuchy R."/>
            <person name="Gladieux P."/>
            <person name="Thoren M.H."/>
            <person name="Johannesson H."/>
        </authorList>
    </citation>
    <scope>NUCLEOTIDE SEQUENCE</scope>
    <source>
        <strain evidence="2">SMH2532-1</strain>
    </source>
</reference>
<keyword evidence="3" id="KW-1185">Reference proteome</keyword>
<evidence type="ECO:0000313" key="3">
    <source>
        <dbReference type="Proteomes" id="UP001174936"/>
    </source>
</evidence>
<dbReference type="Proteomes" id="UP001174936">
    <property type="component" value="Unassembled WGS sequence"/>
</dbReference>